<comment type="caution">
    <text evidence="2">The sequence shown here is derived from an EMBL/GenBank/DDBJ whole genome shotgun (WGS) entry which is preliminary data.</text>
</comment>
<dbReference type="Proteomes" id="UP001177670">
    <property type="component" value="Unassembled WGS sequence"/>
</dbReference>
<organism evidence="2 3">
    <name type="scientific">Melipona bicolor</name>
    <dbReference type="NCBI Taxonomy" id="60889"/>
    <lineage>
        <taxon>Eukaryota</taxon>
        <taxon>Metazoa</taxon>
        <taxon>Ecdysozoa</taxon>
        <taxon>Arthropoda</taxon>
        <taxon>Hexapoda</taxon>
        <taxon>Insecta</taxon>
        <taxon>Pterygota</taxon>
        <taxon>Neoptera</taxon>
        <taxon>Endopterygota</taxon>
        <taxon>Hymenoptera</taxon>
        <taxon>Apocrita</taxon>
        <taxon>Aculeata</taxon>
        <taxon>Apoidea</taxon>
        <taxon>Anthophila</taxon>
        <taxon>Apidae</taxon>
        <taxon>Melipona</taxon>
    </lineage>
</organism>
<dbReference type="GO" id="GO:0031012">
    <property type="term" value="C:extracellular matrix"/>
    <property type="evidence" value="ECO:0007669"/>
    <property type="project" value="TreeGrafter"/>
</dbReference>
<evidence type="ECO:0000313" key="3">
    <source>
        <dbReference type="Proteomes" id="UP001177670"/>
    </source>
</evidence>
<accession>A0AA40GF90</accession>
<dbReference type="Pfam" id="PF01391">
    <property type="entry name" value="Collagen"/>
    <property type="match status" value="1"/>
</dbReference>
<gene>
    <name evidence="2" type="ORF">K0M31_001319</name>
</gene>
<dbReference type="GO" id="GO:0005615">
    <property type="term" value="C:extracellular space"/>
    <property type="evidence" value="ECO:0007669"/>
    <property type="project" value="TreeGrafter"/>
</dbReference>
<dbReference type="PANTHER" id="PTHR24023">
    <property type="entry name" value="COLLAGEN ALPHA"/>
    <property type="match status" value="1"/>
</dbReference>
<reference evidence="2" key="1">
    <citation type="submission" date="2021-10" db="EMBL/GenBank/DDBJ databases">
        <title>Melipona bicolor Genome sequencing and assembly.</title>
        <authorList>
            <person name="Araujo N.S."/>
            <person name="Arias M.C."/>
        </authorList>
    </citation>
    <scope>NUCLEOTIDE SEQUENCE</scope>
    <source>
        <strain evidence="2">USP_2M_L1-L4_2017</strain>
        <tissue evidence="2">Whole body</tissue>
    </source>
</reference>
<proteinExistence type="predicted"/>
<evidence type="ECO:0000313" key="2">
    <source>
        <dbReference type="EMBL" id="KAK1136783.1"/>
    </source>
</evidence>
<dbReference type="PANTHER" id="PTHR24023:SF1082">
    <property type="entry name" value="COLLAGEN TRIPLE HELIX REPEAT"/>
    <property type="match status" value="1"/>
</dbReference>
<keyword evidence="3" id="KW-1185">Reference proteome</keyword>
<dbReference type="EMBL" id="JAHYIQ010000001">
    <property type="protein sequence ID" value="KAK1136783.1"/>
    <property type="molecule type" value="Genomic_DNA"/>
</dbReference>
<evidence type="ECO:0000256" key="1">
    <source>
        <dbReference type="SAM" id="MobiDB-lite"/>
    </source>
</evidence>
<dbReference type="InterPro" id="IPR050149">
    <property type="entry name" value="Collagen_superfamily"/>
</dbReference>
<dbReference type="AlphaFoldDB" id="A0AA40GF90"/>
<dbReference type="InterPro" id="IPR008160">
    <property type="entry name" value="Collagen"/>
</dbReference>
<sequence length="181" mass="18794">MLQGPPGKKGDPGTCTCNATALMASFTMPKMIQGPKGEQGVPGQEGKQGQMGLTGAAGPPGERGLEGPQGPKGDKGDIGIAGPEGPQGQKGEPGRDGIPGEKGAQGPPGPPGKGEFSGYDDNTHEFPILLQNLTTDPSRPYLHCTFLRHLVATVPGCLDDANKGDKKFFEWKWNAISVYGE</sequence>
<name>A0AA40GF90_9HYME</name>
<feature type="region of interest" description="Disordered" evidence="1">
    <location>
        <begin position="31"/>
        <end position="122"/>
    </location>
</feature>
<protein>
    <submittedName>
        <fullName evidence="2">Uncharacterized protein</fullName>
    </submittedName>
</protein>